<proteinExistence type="inferred from homology"/>
<keyword evidence="3" id="KW-1133">Transmembrane helix</keyword>
<dbReference type="AlphaFoldDB" id="F2HHV9"/>
<dbReference type="PANTHER" id="PTHR11630">
    <property type="entry name" value="DNA REPLICATION LICENSING FACTOR MCM FAMILY MEMBER"/>
    <property type="match status" value="1"/>
</dbReference>
<feature type="transmembrane region" description="Helical" evidence="3">
    <location>
        <begin position="53"/>
        <end position="74"/>
    </location>
</feature>
<dbReference type="GO" id="GO:0005524">
    <property type="term" value="F:ATP binding"/>
    <property type="evidence" value="ECO:0007669"/>
    <property type="project" value="InterPro"/>
</dbReference>
<dbReference type="Pfam" id="PF17207">
    <property type="entry name" value="MCM_OB"/>
    <property type="match status" value="1"/>
</dbReference>
<evidence type="ECO:0000259" key="4">
    <source>
        <dbReference type="Pfam" id="PF17207"/>
    </source>
</evidence>
<dbReference type="Gene3D" id="2.20.28.10">
    <property type="match status" value="1"/>
</dbReference>
<dbReference type="GO" id="GO:0017116">
    <property type="term" value="F:single-stranded DNA helicase activity"/>
    <property type="evidence" value="ECO:0007669"/>
    <property type="project" value="TreeGrafter"/>
</dbReference>
<organism evidence="6 7">
    <name type="scientific">Cryptomonas paramaecium</name>
    <dbReference type="NCBI Taxonomy" id="2898"/>
    <lineage>
        <taxon>Eukaryota</taxon>
        <taxon>Cryptophyceae</taxon>
        <taxon>Cryptomonadales</taxon>
        <taxon>Cryptomonadaceae</taxon>
        <taxon>Cryptomonas</taxon>
    </lineage>
</organism>
<comment type="similarity">
    <text evidence="1">Belongs to the MCM family.</text>
</comment>
<dbReference type="GO" id="GO:0042555">
    <property type="term" value="C:MCM complex"/>
    <property type="evidence" value="ECO:0007669"/>
    <property type="project" value="TreeGrafter"/>
</dbReference>
<dbReference type="Proteomes" id="UP000243423">
    <property type="component" value="Nucleomorph 2"/>
</dbReference>
<gene>
    <name evidence="6" type="primary">mcm7</name>
    <name evidence="6" type="ORF">CPARA_2gp247</name>
</gene>
<evidence type="ECO:0000256" key="3">
    <source>
        <dbReference type="SAM" id="Phobius"/>
    </source>
</evidence>
<reference evidence="6 7" key="1">
    <citation type="journal article" date="2011" name="Genome Biol. Evol.">
        <title>Complete nucleomorph genome sequence of the nonphotosynthetic alga Cryptomonas paramecium reveals a core nucleomorph gene set.</title>
        <authorList>
            <person name="Tanifuji G."/>
            <person name="Onodera N.T."/>
            <person name="Wheeler T.J."/>
            <person name="Dlutek M."/>
            <person name="Donaher N."/>
            <person name="Archibald J.M."/>
        </authorList>
    </citation>
    <scope>NUCLEOTIDE SEQUENCE [LARGE SCALE GENOMIC DNA]</scope>
    <source>
        <strain evidence="6 7">CCAP977/2A</strain>
    </source>
</reference>
<dbReference type="InterPro" id="IPR027417">
    <property type="entry name" value="P-loop_NTPase"/>
</dbReference>
<dbReference type="GeneID" id="10447146"/>
<dbReference type="GO" id="GO:0006260">
    <property type="term" value="P:DNA replication"/>
    <property type="evidence" value="ECO:0007669"/>
    <property type="project" value="UniProtKB-KW"/>
</dbReference>
<evidence type="ECO:0000313" key="6">
    <source>
        <dbReference type="EMBL" id="AEA38905.1"/>
    </source>
</evidence>
<evidence type="ECO:0000313" key="7">
    <source>
        <dbReference type="Proteomes" id="UP000243423"/>
    </source>
</evidence>
<keyword evidence="3" id="KW-0812">Transmembrane</keyword>
<dbReference type="Gene3D" id="2.40.50.140">
    <property type="entry name" value="Nucleic acid-binding proteins"/>
    <property type="match status" value="1"/>
</dbReference>
<feature type="domain" description="MCM AAA-lid" evidence="5">
    <location>
        <begin position="537"/>
        <end position="614"/>
    </location>
</feature>
<dbReference type="RefSeq" id="XP_003239803.1">
    <property type="nucleotide sequence ID" value="XM_003239755.1"/>
</dbReference>
<dbReference type="PANTHER" id="PTHR11630:SF66">
    <property type="entry name" value="DNA REPLICATION LICENSING FACTOR MCM4"/>
    <property type="match status" value="1"/>
</dbReference>
<dbReference type="Gene3D" id="3.40.50.300">
    <property type="entry name" value="P-loop containing nucleotide triphosphate hydrolases"/>
    <property type="match status" value="1"/>
</dbReference>
<evidence type="ECO:0000259" key="5">
    <source>
        <dbReference type="Pfam" id="PF17855"/>
    </source>
</evidence>
<evidence type="ECO:0000256" key="1">
    <source>
        <dbReference type="ARBA" id="ARBA00008010"/>
    </source>
</evidence>
<dbReference type="SMART" id="SM00350">
    <property type="entry name" value="MCM"/>
    <property type="match status" value="1"/>
</dbReference>
<dbReference type="GO" id="GO:0003697">
    <property type="term" value="F:single-stranded DNA binding"/>
    <property type="evidence" value="ECO:0007669"/>
    <property type="project" value="TreeGrafter"/>
</dbReference>
<dbReference type="InterPro" id="IPR033762">
    <property type="entry name" value="MCM_OB"/>
</dbReference>
<keyword evidence="6" id="KW-0542">Nucleomorph</keyword>
<geneLocation type="nucleomorph" evidence="6"/>
<feature type="domain" description="MCM OB" evidence="4">
    <location>
        <begin position="152"/>
        <end position="279"/>
    </location>
</feature>
<accession>F2HHV9</accession>
<keyword evidence="3" id="KW-0472">Membrane</keyword>
<dbReference type="EMBL" id="CP002173">
    <property type="protein sequence ID" value="AEA38905.1"/>
    <property type="molecule type" value="Genomic_DNA"/>
</dbReference>
<keyword evidence="2" id="KW-0235">DNA replication</keyword>
<dbReference type="InterPro" id="IPR012340">
    <property type="entry name" value="NA-bd_OB-fold"/>
</dbReference>
<dbReference type="GO" id="GO:0005634">
    <property type="term" value="C:nucleus"/>
    <property type="evidence" value="ECO:0007669"/>
    <property type="project" value="TreeGrafter"/>
</dbReference>
<name>F2HHV9_9CRYP</name>
<dbReference type="InterPro" id="IPR031327">
    <property type="entry name" value="MCM"/>
</dbReference>
<dbReference type="Pfam" id="PF17855">
    <property type="entry name" value="MCM_lid"/>
    <property type="match status" value="1"/>
</dbReference>
<protein>
    <submittedName>
        <fullName evidence="6">Minichromosome maintenance component complex 7-like protein</fullName>
    </submittedName>
</protein>
<dbReference type="InterPro" id="IPR041562">
    <property type="entry name" value="MCM_lid"/>
</dbReference>
<evidence type="ECO:0000256" key="2">
    <source>
        <dbReference type="ARBA" id="ARBA00022705"/>
    </source>
</evidence>
<sequence length="688" mass="81853">MSSLENCKTLIDFLIRNLYISTKRIDKDDNLNYVRNYKYMFQLYLILSKKKKFFVFFLDDLLIFFPTTFLRLIMINVKKFIEVLKTTVDFVFAEIKRFTPKKTYNNIEKHLNIFFGKKKVFECQKNYNLNECTYQIYLIPFYFQKNVPFFSINSLLVGKFFLTKGSIISTSSVKLLLKKICYICKNCKTRYDQSVTSSKFKFLKKCFSHECKFIKDKKNLYFDMNSSLFEKIQKVIIIDTFLNNKNLPEVKNLCVKLTDHLTGICAAGDVIDIAGVLSFTHRKNTTENKLYMDAYFLDINFSKFSIEKKDILTIPNTHKIYEKISNILSFFVPGNKNFARSLLLCLCGTKLPHFFKRLDFSTNLNIFGLFKNSIVISQAYKLISSLMFQHDNITVILDTFYMIVPINLKNESNIQKDLTFNSSNEIRYTTNNIENVKKNYFNFILKSINFHLFSDFKKESKKINKRVAFIVLFCKENFKVKDIQKKQFYKLLFSFDLFFYPGKLNLNFGIKHAKYILNRYNLKHFYTIQKKKNKLKFIKSFVSEARKNFPVFSVQASEYLIYWYKCKKTKIREKSQVTVNKLCSIIKISKALASIRFQDRIYTFDIKEAFRLLKIKDVILNNRLVITTYITKRMNKNKIYRFMLFLAKKSNKYDLDICEVEKEILSQGYTKNELVKCIELYEQLKKLK</sequence>
<dbReference type="SUPFAM" id="SSF50249">
    <property type="entry name" value="Nucleic acid-binding proteins"/>
    <property type="match status" value="1"/>
</dbReference>